<sequence>MASDEAKPLKATTKDEYALDVEVTTEVTPCARHEASKMFHLAYPVFFAYLLETLPGTICVSLVGHMDSSDTNLYINAAYLSATVTNITALAIGFGLASAMDTLCSQAYGAGKLEKLGIYLQSGLIVLGLSLLPIWLMNLHADSILIGFGQNPDVAVLAGDFSRITMLGVPFLFVYELLKKLMQAQNIVLPMTFIAFLGVAVNIATGYYMTYYTSYGYLGAAMGRVVGNIALPLSILPYLYWNQDNTSLWWPGFQWKEALDHVSLFLSLGFPSMVMLAVSWWAFCCLAFLAGLLPNSIEAVSINSVLGNLLTASFMIFLGIAIAANVGIGNSLGANQPRRAQLIARLALYGGFGSAVLMGSLYMLFRHQLPLLFISDELTVQSVAASIFFMVPLQVFDGLNGICEGIFRGQGRQKIAAVINICSYYGIGLPLAYVAGFLWDYNLGGVWLGFTVGCGTCFFIFYAMIQRTDWAQLAAIARARVAL</sequence>
<dbReference type="VEuPathDB" id="FungiDB:SPRG_05780"/>
<name>A0A067CDR9_SAPPC</name>
<evidence type="ECO:0000313" key="7">
    <source>
        <dbReference type="EMBL" id="KDO28909.1"/>
    </source>
</evidence>
<dbReference type="STRING" id="695850.A0A067CDR9"/>
<dbReference type="GeneID" id="24128161"/>
<gene>
    <name evidence="7" type="ORF">SPRG_05780</name>
</gene>
<dbReference type="CDD" id="cd13132">
    <property type="entry name" value="MATE_eukaryotic"/>
    <property type="match status" value="1"/>
</dbReference>
<dbReference type="AlphaFoldDB" id="A0A067CDR9"/>
<dbReference type="RefSeq" id="XP_012200452.1">
    <property type="nucleotide sequence ID" value="XM_012345062.1"/>
</dbReference>
<evidence type="ECO:0000313" key="8">
    <source>
        <dbReference type="Proteomes" id="UP000030745"/>
    </source>
</evidence>
<feature type="transmembrane region" description="Helical" evidence="6">
    <location>
        <begin position="262"/>
        <end position="293"/>
    </location>
</feature>
<dbReference type="OMA" id="EFWILLK"/>
<feature type="transmembrane region" description="Helical" evidence="6">
    <location>
        <begin position="346"/>
        <end position="365"/>
    </location>
</feature>
<keyword evidence="8" id="KW-1185">Reference proteome</keyword>
<dbReference type="Pfam" id="PF01554">
    <property type="entry name" value="MatE"/>
    <property type="match status" value="2"/>
</dbReference>
<dbReference type="GO" id="GO:0016020">
    <property type="term" value="C:membrane"/>
    <property type="evidence" value="ECO:0007669"/>
    <property type="project" value="UniProtKB-SubCell"/>
</dbReference>
<accession>A0A067CDR9</accession>
<dbReference type="OrthoDB" id="2126698at2759"/>
<comment type="subcellular location">
    <subcellularLocation>
        <location evidence="1">Membrane</location>
        <topology evidence="1">Multi-pass membrane protein</topology>
    </subcellularLocation>
</comment>
<feature type="transmembrane region" description="Helical" evidence="6">
    <location>
        <begin position="415"/>
        <end position="439"/>
    </location>
</feature>
<dbReference type="EMBL" id="KK583209">
    <property type="protein sequence ID" value="KDO28909.1"/>
    <property type="molecule type" value="Genomic_DNA"/>
</dbReference>
<feature type="transmembrane region" description="Helical" evidence="6">
    <location>
        <begin position="305"/>
        <end position="326"/>
    </location>
</feature>
<protein>
    <recommendedName>
        <fullName evidence="9">MATE efflux family protein</fullName>
    </recommendedName>
</protein>
<keyword evidence="3 6" id="KW-0812">Transmembrane</keyword>
<dbReference type="Proteomes" id="UP000030745">
    <property type="component" value="Unassembled WGS sequence"/>
</dbReference>
<evidence type="ECO:0008006" key="9">
    <source>
        <dbReference type="Google" id="ProtNLM"/>
    </source>
</evidence>
<comment type="similarity">
    <text evidence="2">Belongs to the multi antimicrobial extrusion (MATE) (TC 2.A.66.1) family.</text>
</comment>
<dbReference type="GO" id="GO:0015297">
    <property type="term" value="F:antiporter activity"/>
    <property type="evidence" value="ECO:0007669"/>
    <property type="project" value="InterPro"/>
</dbReference>
<feature type="transmembrane region" description="Helical" evidence="6">
    <location>
        <begin position="445"/>
        <end position="465"/>
    </location>
</feature>
<feature type="transmembrane region" description="Helical" evidence="6">
    <location>
        <begin position="187"/>
        <end position="209"/>
    </location>
</feature>
<feature type="transmembrane region" description="Helical" evidence="6">
    <location>
        <begin position="118"/>
        <end position="136"/>
    </location>
</feature>
<keyword evidence="5 6" id="KW-0472">Membrane</keyword>
<dbReference type="InterPro" id="IPR045069">
    <property type="entry name" value="MATE_euk"/>
</dbReference>
<feature type="transmembrane region" description="Helical" evidence="6">
    <location>
        <begin position="156"/>
        <end position="175"/>
    </location>
</feature>
<dbReference type="NCBIfam" id="TIGR00797">
    <property type="entry name" value="matE"/>
    <property type="match status" value="1"/>
</dbReference>
<evidence type="ECO:0000256" key="3">
    <source>
        <dbReference type="ARBA" id="ARBA00022692"/>
    </source>
</evidence>
<dbReference type="GO" id="GO:1990961">
    <property type="term" value="P:xenobiotic detoxification by transmembrane export across the plasma membrane"/>
    <property type="evidence" value="ECO:0007669"/>
    <property type="project" value="InterPro"/>
</dbReference>
<organism evidence="7 8">
    <name type="scientific">Saprolegnia parasitica (strain CBS 223.65)</name>
    <dbReference type="NCBI Taxonomy" id="695850"/>
    <lineage>
        <taxon>Eukaryota</taxon>
        <taxon>Sar</taxon>
        <taxon>Stramenopiles</taxon>
        <taxon>Oomycota</taxon>
        <taxon>Saprolegniomycetes</taxon>
        <taxon>Saprolegniales</taxon>
        <taxon>Saprolegniaceae</taxon>
        <taxon>Saprolegnia</taxon>
    </lineage>
</organism>
<dbReference type="PANTHER" id="PTHR11206">
    <property type="entry name" value="MULTIDRUG RESISTANCE PROTEIN"/>
    <property type="match status" value="1"/>
</dbReference>
<evidence type="ECO:0000256" key="4">
    <source>
        <dbReference type="ARBA" id="ARBA00022989"/>
    </source>
</evidence>
<dbReference type="GO" id="GO:0042910">
    <property type="term" value="F:xenobiotic transmembrane transporter activity"/>
    <property type="evidence" value="ECO:0007669"/>
    <property type="project" value="InterPro"/>
</dbReference>
<evidence type="ECO:0000256" key="2">
    <source>
        <dbReference type="ARBA" id="ARBA00010199"/>
    </source>
</evidence>
<feature type="transmembrane region" description="Helical" evidence="6">
    <location>
        <begin position="385"/>
        <end position="403"/>
    </location>
</feature>
<feature type="transmembrane region" description="Helical" evidence="6">
    <location>
        <begin position="41"/>
        <end position="65"/>
    </location>
</feature>
<feature type="transmembrane region" description="Helical" evidence="6">
    <location>
        <begin position="77"/>
        <end position="97"/>
    </location>
</feature>
<dbReference type="KEGG" id="spar:SPRG_05780"/>
<reference evidence="7 8" key="1">
    <citation type="journal article" date="2013" name="PLoS Genet.">
        <title>Distinctive expansion of potential virulence genes in the genome of the oomycete fish pathogen Saprolegnia parasitica.</title>
        <authorList>
            <person name="Jiang R.H."/>
            <person name="de Bruijn I."/>
            <person name="Haas B.J."/>
            <person name="Belmonte R."/>
            <person name="Lobach L."/>
            <person name="Christie J."/>
            <person name="van den Ackerveken G."/>
            <person name="Bottin A."/>
            <person name="Bulone V."/>
            <person name="Diaz-Moreno S.M."/>
            <person name="Dumas B."/>
            <person name="Fan L."/>
            <person name="Gaulin E."/>
            <person name="Govers F."/>
            <person name="Grenville-Briggs L.J."/>
            <person name="Horner N.R."/>
            <person name="Levin J.Z."/>
            <person name="Mammella M."/>
            <person name="Meijer H.J."/>
            <person name="Morris P."/>
            <person name="Nusbaum C."/>
            <person name="Oome S."/>
            <person name="Phillips A.J."/>
            <person name="van Rooyen D."/>
            <person name="Rzeszutek E."/>
            <person name="Saraiva M."/>
            <person name="Secombes C.J."/>
            <person name="Seidl M.F."/>
            <person name="Snel B."/>
            <person name="Stassen J.H."/>
            <person name="Sykes S."/>
            <person name="Tripathy S."/>
            <person name="van den Berg H."/>
            <person name="Vega-Arreguin J.C."/>
            <person name="Wawra S."/>
            <person name="Young S.K."/>
            <person name="Zeng Q."/>
            <person name="Dieguez-Uribeondo J."/>
            <person name="Russ C."/>
            <person name="Tyler B.M."/>
            <person name="van West P."/>
        </authorList>
    </citation>
    <scope>NUCLEOTIDE SEQUENCE [LARGE SCALE GENOMIC DNA]</scope>
    <source>
        <strain evidence="7 8">CBS 223.65</strain>
    </source>
</reference>
<dbReference type="InterPro" id="IPR002528">
    <property type="entry name" value="MATE_fam"/>
</dbReference>
<keyword evidence="4 6" id="KW-1133">Transmembrane helix</keyword>
<feature type="transmembrane region" description="Helical" evidence="6">
    <location>
        <begin position="215"/>
        <end position="241"/>
    </location>
</feature>
<evidence type="ECO:0000256" key="6">
    <source>
        <dbReference type="SAM" id="Phobius"/>
    </source>
</evidence>
<evidence type="ECO:0000256" key="5">
    <source>
        <dbReference type="ARBA" id="ARBA00023136"/>
    </source>
</evidence>
<proteinExistence type="inferred from homology"/>
<evidence type="ECO:0000256" key="1">
    <source>
        <dbReference type="ARBA" id="ARBA00004141"/>
    </source>
</evidence>